<protein>
    <recommendedName>
        <fullName evidence="1">N-acetyltransferase domain-containing protein</fullName>
    </recommendedName>
</protein>
<keyword evidence="3" id="KW-1185">Reference proteome</keyword>
<dbReference type="SUPFAM" id="SSF55729">
    <property type="entry name" value="Acyl-CoA N-acyltransferases (Nat)"/>
    <property type="match status" value="1"/>
</dbReference>
<dbReference type="RefSeq" id="WP_346124611.1">
    <property type="nucleotide sequence ID" value="NZ_BAABGU010000048.1"/>
</dbReference>
<accession>A0ABP8T0Z0</accession>
<dbReference type="Proteomes" id="UP001500307">
    <property type="component" value="Unassembled WGS sequence"/>
</dbReference>
<dbReference type="CDD" id="cd04301">
    <property type="entry name" value="NAT_SF"/>
    <property type="match status" value="1"/>
</dbReference>
<dbReference type="InterPro" id="IPR000182">
    <property type="entry name" value="GNAT_dom"/>
</dbReference>
<comment type="caution">
    <text evidence="2">The sequence shown here is derived from an EMBL/GenBank/DDBJ whole genome shotgun (WGS) entry which is preliminary data.</text>
</comment>
<evidence type="ECO:0000313" key="3">
    <source>
        <dbReference type="Proteomes" id="UP001500307"/>
    </source>
</evidence>
<dbReference type="Pfam" id="PF00583">
    <property type="entry name" value="Acetyltransf_1"/>
    <property type="match status" value="1"/>
</dbReference>
<dbReference type="PROSITE" id="PS51186">
    <property type="entry name" value="GNAT"/>
    <property type="match status" value="1"/>
</dbReference>
<dbReference type="Gene3D" id="3.40.630.30">
    <property type="match status" value="1"/>
</dbReference>
<feature type="domain" description="N-acetyltransferase" evidence="1">
    <location>
        <begin position="1"/>
        <end position="144"/>
    </location>
</feature>
<sequence length="144" mass="15662">MAVAVDLVGELAPEPELSSRPRALARDELERMASCAAYRLLVGRVDGEIRGTLTLVVYPLLAEVRARIDDVVVERSATGVAVASALVRQATALAREAGARRLKLTSRPSLVEVNRRYGELRFDDCGSSVYHLVFEPRDDESAGP</sequence>
<name>A0ABP8T0Z0_9ACTN</name>
<gene>
    <name evidence="2" type="ORF">GCM10023176_57040</name>
</gene>
<evidence type="ECO:0000259" key="1">
    <source>
        <dbReference type="PROSITE" id="PS51186"/>
    </source>
</evidence>
<dbReference type="EMBL" id="BAABGU010000048">
    <property type="protein sequence ID" value="GAA4579408.1"/>
    <property type="molecule type" value="Genomic_DNA"/>
</dbReference>
<evidence type="ECO:0000313" key="2">
    <source>
        <dbReference type="EMBL" id="GAA4579408.1"/>
    </source>
</evidence>
<organism evidence="2 3">
    <name type="scientific">Micromonospora coerulea</name>
    <dbReference type="NCBI Taxonomy" id="47856"/>
    <lineage>
        <taxon>Bacteria</taxon>
        <taxon>Bacillati</taxon>
        <taxon>Actinomycetota</taxon>
        <taxon>Actinomycetes</taxon>
        <taxon>Micromonosporales</taxon>
        <taxon>Micromonosporaceae</taxon>
        <taxon>Micromonospora</taxon>
    </lineage>
</organism>
<reference evidence="3" key="1">
    <citation type="journal article" date="2019" name="Int. J. Syst. Evol. Microbiol.">
        <title>The Global Catalogue of Microorganisms (GCM) 10K type strain sequencing project: providing services to taxonomists for standard genome sequencing and annotation.</title>
        <authorList>
            <consortium name="The Broad Institute Genomics Platform"/>
            <consortium name="The Broad Institute Genome Sequencing Center for Infectious Disease"/>
            <person name="Wu L."/>
            <person name="Ma J."/>
        </authorList>
    </citation>
    <scope>NUCLEOTIDE SEQUENCE [LARGE SCALE GENOMIC DNA]</scope>
    <source>
        <strain evidence="3">JCM 3175</strain>
    </source>
</reference>
<dbReference type="InterPro" id="IPR016181">
    <property type="entry name" value="Acyl_CoA_acyltransferase"/>
</dbReference>
<proteinExistence type="predicted"/>